<comment type="caution">
    <text evidence="1">The sequence shown here is derived from an EMBL/GenBank/DDBJ whole genome shotgun (WGS) entry which is preliminary data.</text>
</comment>
<name>A0ABD3NQU9_9STRA</name>
<protein>
    <submittedName>
        <fullName evidence="1">Uncharacterized protein</fullName>
    </submittedName>
</protein>
<dbReference type="SUPFAM" id="SSF82199">
    <property type="entry name" value="SET domain"/>
    <property type="match status" value="1"/>
</dbReference>
<dbReference type="InterPro" id="IPR050600">
    <property type="entry name" value="SETD3_SETD6_MTase"/>
</dbReference>
<dbReference type="Gene3D" id="3.90.1410.10">
    <property type="entry name" value="set domain protein methyltransferase, domain 1"/>
    <property type="match status" value="1"/>
</dbReference>
<sequence>MGHSYCSLLTRGVNLQPEMTMMYPSTAPDALRHWTEEQKSRLKESEQGKKLLNLENEQSKNWRQKYDSLIAREKEKMTYENFQWAMEAVHSRAFRGDFGALDGGEGGPLRKIASLLLPLSALAFGIVYASDPSMDQYFLPLAIVAASPVALTIVADQKGSKEAVMLPLIDSANHLQEADSVIEYDPAVDAYVLSLGRKCLVKETDEAVERAQVCISYGIRKDSDLLMNFGFLRGVTLEGRVNDEISNNRDDIRKRLADEFLRMNP</sequence>
<reference evidence="1 2" key="1">
    <citation type="submission" date="2024-10" db="EMBL/GenBank/DDBJ databases">
        <title>Updated reference genomes for cyclostephanoid diatoms.</title>
        <authorList>
            <person name="Roberts W.R."/>
            <person name="Alverson A.J."/>
        </authorList>
    </citation>
    <scope>NUCLEOTIDE SEQUENCE [LARGE SCALE GENOMIC DNA]</scope>
    <source>
        <strain evidence="1 2">AJA276-08</strain>
    </source>
</reference>
<evidence type="ECO:0000313" key="1">
    <source>
        <dbReference type="EMBL" id="KAL3778217.1"/>
    </source>
</evidence>
<keyword evidence="2" id="KW-1185">Reference proteome</keyword>
<dbReference type="InterPro" id="IPR046341">
    <property type="entry name" value="SET_dom_sf"/>
</dbReference>
<proteinExistence type="predicted"/>
<dbReference type="PANTHER" id="PTHR13271">
    <property type="entry name" value="UNCHARACTERIZED PUTATIVE METHYLTRANSFERASE"/>
    <property type="match status" value="1"/>
</dbReference>
<evidence type="ECO:0000313" key="2">
    <source>
        <dbReference type="Proteomes" id="UP001530315"/>
    </source>
</evidence>
<dbReference type="AlphaFoldDB" id="A0ABD3NQU9"/>
<organism evidence="1 2">
    <name type="scientific">Stephanodiscus triporus</name>
    <dbReference type="NCBI Taxonomy" id="2934178"/>
    <lineage>
        <taxon>Eukaryota</taxon>
        <taxon>Sar</taxon>
        <taxon>Stramenopiles</taxon>
        <taxon>Ochrophyta</taxon>
        <taxon>Bacillariophyta</taxon>
        <taxon>Coscinodiscophyceae</taxon>
        <taxon>Thalassiosirophycidae</taxon>
        <taxon>Stephanodiscales</taxon>
        <taxon>Stephanodiscaceae</taxon>
        <taxon>Stephanodiscus</taxon>
    </lineage>
</organism>
<dbReference type="PANTHER" id="PTHR13271:SF137">
    <property type="entry name" value="SET DOMAIN-CONTAINING PROTEIN"/>
    <property type="match status" value="1"/>
</dbReference>
<dbReference type="Proteomes" id="UP001530315">
    <property type="component" value="Unassembled WGS sequence"/>
</dbReference>
<gene>
    <name evidence="1" type="ORF">ACHAW5_009619</name>
</gene>
<dbReference type="EMBL" id="JALLAZ020001232">
    <property type="protein sequence ID" value="KAL3778217.1"/>
    <property type="molecule type" value="Genomic_DNA"/>
</dbReference>
<accession>A0ABD3NQU9</accession>